<evidence type="ECO:0000313" key="3">
    <source>
        <dbReference type="Proteomes" id="UP000252085"/>
    </source>
</evidence>
<proteinExistence type="predicted"/>
<keyword evidence="1" id="KW-0472">Membrane</keyword>
<protein>
    <recommendedName>
        <fullName evidence="4">DUF1269 domain-containing protein</fullName>
    </recommendedName>
</protein>
<sequence length="178" mass="18743">MASGQLQHAIGIFRNRKIALQALDELRSSGFSMNKISVITKKPKLNEQLDSSDTSESSIAPAEGARAGGLAGARAGGLLTLVAGLGILLIPGFGPALAAESVLATLLGSGASAAAGGLIGALRGWFLPEEVAQLYNDRVFQGDYLVTIESTEDDIRQAESILRRWGIQEWRVIDIPNS</sequence>
<keyword evidence="1" id="KW-0812">Transmembrane</keyword>
<accession>A0A367RF12</accession>
<dbReference type="InterPro" id="IPR052948">
    <property type="entry name" value="Low_temp-induced_all0457"/>
</dbReference>
<reference evidence="2 3" key="1">
    <citation type="submission" date="2016-04" db="EMBL/GenBank/DDBJ databases">
        <authorList>
            <person name="Evans L.H."/>
            <person name="Alamgir A."/>
            <person name="Owens N."/>
            <person name="Weber N.D."/>
            <person name="Virtaneva K."/>
            <person name="Barbian K."/>
            <person name="Babar A."/>
            <person name="Rosenke K."/>
        </authorList>
    </citation>
    <scope>NUCLEOTIDE SEQUENCE [LARGE SCALE GENOMIC DNA]</scope>
    <source>
        <strain evidence="2">NIES-2108</strain>
    </source>
</reference>
<dbReference type="PANTHER" id="PTHR36109">
    <property type="entry name" value="MEMBRANE PROTEIN-RELATED"/>
    <property type="match status" value="1"/>
</dbReference>
<keyword evidence="1" id="KW-1133">Transmembrane helix</keyword>
<dbReference type="Proteomes" id="UP000252085">
    <property type="component" value="Unassembled WGS sequence"/>
</dbReference>
<organism evidence="2 3">
    <name type="scientific">Nostoc punctiforme NIES-2108</name>
    <dbReference type="NCBI Taxonomy" id="1356359"/>
    <lineage>
        <taxon>Bacteria</taxon>
        <taxon>Bacillati</taxon>
        <taxon>Cyanobacteriota</taxon>
        <taxon>Cyanophyceae</taxon>
        <taxon>Nostocales</taxon>
        <taxon>Nostocaceae</taxon>
        <taxon>Nostoc</taxon>
    </lineage>
</organism>
<feature type="transmembrane region" description="Helical" evidence="1">
    <location>
        <begin position="76"/>
        <end position="97"/>
    </location>
</feature>
<dbReference type="AlphaFoldDB" id="A0A367RF12"/>
<evidence type="ECO:0000313" key="2">
    <source>
        <dbReference type="EMBL" id="RCJ35127.1"/>
    </source>
</evidence>
<name>A0A367RF12_NOSPU</name>
<evidence type="ECO:0008006" key="4">
    <source>
        <dbReference type="Google" id="ProtNLM"/>
    </source>
</evidence>
<feature type="transmembrane region" description="Helical" evidence="1">
    <location>
        <begin position="103"/>
        <end position="126"/>
    </location>
</feature>
<comment type="caution">
    <text evidence="2">The sequence shown here is derived from an EMBL/GenBank/DDBJ whole genome shotgun (WGS) entry which is preliminary data.</text>
</comment>
<evidence type="ECO:0000256" key="1">
    <source>
        <dbReference type="SAM" id="Phobius"/>
    </source>
</evidence>
<dbReference type="EMBL" id="LXQE01000153">
    <property type="protein sequence ID" value="RCJ35127.1"/>
    <property type="molecule type" value="Genomic_DNA"/>
</dbReference>
<dbReference type="PANTHER" id="PTHR36109:SF2">
    <property type="entry name" value="MEMBRANE PROTEIN"/>
    <property type="match status" value="1"/>
</dbReference>
<gene>
    <name evidence="2" type="ORF">A6769_20455</name>
</gene>